<evidence type="ECO:0000313" key="6">
    <source>
        <dbReference type="EMBL" id="RKP57711.1"/>
    </source>
</evidence>
<evidence type="ECO:0000256" key="2">
    <source>
        <dbReference type="ARBA" id="ARBA00007639"/>
    </source>
</evidence>
<keyword evidence="7" id="KW-1185">Reference proteome</keyword>
<dbReference type="Proteomes" id="UP000270342">
    <property type="component" value="Unassembled WGS sequence"/>
</dbReference>
<gene>
    <name evidence="6" type="ORF">D7S86_07175</name>
</gene>
<comment type="similarity">
    <text evidence="2">Belongs to the bacterial solute-binding protein 2 family.</text>
</comment>
<feature type="chain" id="PRO_5019865516" description="Periplasmic binding protein domain-containing protein" evidence="4">
    <location>
        <begin position="35"/>
        <end position="344"/>
    </location>
</feature>
<proteinExistence type="inferred from homology"/>
<name>A0A494Y4Z3_9BURK</name>
<dbReference type="EMBL" id="RBZU01000002">
    <property type="protein sequence ID" value="RKP57711.1"/>
    <property type="molecule type" value="Genomic_DNA"/>
</dbReference>
<sequence>MLGKRNNTWMRYGRLAAGLALAATSLTTSFSANADGSKGLVAFSQSGMENEWRVVNTKEMEKAWRAAGYDFTWTNANWDPAKQLSDVQDLLSRKPKVLIVEPVEYEPAAPVPGLAQKAGVPLIVADRALPGEPGKNGWITLLTISYEDTGERVANDVVAQLTKKNGKPQGKLLHVTGNTGAAPVLEEQKGLNAVFAKNPGIQFVGTCDGRYSRDGGRKCTEDFLQSFPKGSIDGIVFDSDDEMIGGLTAIKAAGRDDLKGYLWGKDGTADGLHAILDGWASYTVQTPPTFGAQAVKAYTDSQSGKPVAPVLYSDKKEFDAHTPEHRALIEQRLKELKAMGVGCC</sequence>
<evidence type="ECO:0000313" key="7">
    <source>
        <dbReference type="Proteomes" id="UP000270342"/>
    </source>
</evidence>
<comment type="subcellular location">
    <subcellularLocation>
        <location evidence="1">Cell envelope</location>
    </subcellularLocation>
</comment>
<dbReference type="InterPro" id="IPR028082">
    <property type="entry name" value="Peripla_BP_I"/>
</dbReference>
<keyword evidence="3 4" id="KW-0732">Signal</keyword>
<feature type="domain" description="Periplasmic binding protein" evidence="5">
    <location>
        <begin position="41"/>
        <end position="305"/>
    </location>
</feature>
<dbReference type="OrthoDB" id="9813037at2"/>
<feature type="signal peptide" evidence="4">
    <location>
        <begin position="1"/>
        <end position="34"/>
    </location>
</feature>
<dbReference type="Gene3D" id="3.40.50.2300">
    <property type="match status" value="2"/>
</dbReference>
<dbReference type="Pfam" id="PF13407">
    <property type="entry name" value="Peripla_BP_4"/>
    <property type="match status" value="1"/>
</dbReference>
<dbReference type="RefSeq" id="WP_121084957.1">
    <property type="nucleotide sequence ID" value="NZ_RBZU01000002.1"/>
</dbReference>
<dbReference type="PANTHER" id="PTHR46847:SF1">
    <property type="entry name" value="D-ALLOSE-BINDING PERIPLASMIC PROTEIN-RELATED"/>
    <property type="match status" value="1"/>
</dbReference>
<evidence type="ECO:0000259" key="5">
    <source>
        <dbReference type="Pfam" id="PF13407"/>
    </source>
</evidence>
<accession>A0A494Y4Z3</accession>
<organism evidence="6 7">
    <name type="scientific">Pararobbsia silviterrae</name>
    <dbReference type="NCBI Taxonomy" id="1792498"/>
    <lineage>
        <taxon>Bacteria</taxon>
        <taxon>Pseudomonadati</taxon>
        <taxon>Pseudomonadota</taxon>
        <taxon>Betaproteobacteria</taxon>
        <taxon>Burkholderiales</taxon>
        <taxon>Burkholderiaceae</taxon>
        <taxon>Pararobbsia</taxon>
    </lineage>
</organism>
<dbReference type="PANTHER" id="PTHR46847">
    <property type="entry name" value="D-ALLOSE-BINDING PERIPLASMIC PROTEIN-RELATED"/>
    <property type="match status" value="1"/>
</dbReference>
<evidence type="ECO:0000256" key="1">
    <source>
        <dbReference type="ARBA" id="ARBA00004196"/>
    </source>
</evidence>
<evidence type="ECO:0000256" key="4">
    <source>
        <dbReference type="SAM" id="SignalP"/>
    </source>
</evidence>
<evidence type="ECO:0000256" key="3">
    <source>
        <dbReference type="ARBA" id="ARBA00022729"/>
    </source>
</evidence>
<protein>
    <recommendedName>
        <fullName evidence="5">Periplasmic binding protein domain-containing protein</fullName>
    </recommendedName>
</protein>
<dbReference type="InterPro" id="IPR025997">
    <property type="entry name" value="SBP_2_dom"/>
</dbReference>
<comment type="caution">
    <text evidence="6">The sequence shown here is derived from an EMBL/GenBank/DDBJ whole genome shotgun (WGS) entry which is preliminary data.</text>
</comment>
<dbReference type="GO" id="GO:0030246">
    <property type="term" value="F:carbohydrate binding"/>
    <property type="evidence" value="ECO:0007669"/>
    <property type="project" value="UniProtKB-ARBA"/>
</dbReference>
<dbReference type="SUPFAM" id="SSF53822">
    <property type="entry name" value="Periplasmic binding protein-like I"/>
    <property type="match status" value="1"/>
</dbReference>
<reference evidence="6 7" key="1">
    <citation type="submission" date="2018-10" db="EMBL/GenBank/DDBJ databases">
        <title>Robbsia sp. DHC34, isolated from soil.</title>
        <authorList>
            <person name="Gao Z.-H."/>
            <person name="Qiu L.-H."/>
        </authorList>
    </citation>
    <scope>NUCLEOTIDE SEQUENCE [LARGE SCALE GENOMIC DNA]</scope>
    <source>
        <strain evidence="6 7">DHC34</strain>
    </source>
</reference>
<dbReference type="GO" id="GO:0030313">
    <property type="term" value="C:cell envelope"/>
    <property type="evidence" value="ECO:0007669"/>
    <property type="project" value="UniProtKB-SubCell"/>
</dbReference>
<dbReference type="AlphaFoldDB" id="A0A494Y4Z3"/>